<evidence type="ECO:0000313" key="3">
    <source>
        <dbReference type="Proteomes" id="UP000001353"/>
    </source>
</evidence>
<feature type="transmembrane region" description="Helical" evidence="1">
    <location>
        <begin position="121"/>
        <end position="141"/>
    </location>
</feature>
<keyword evidence="3" id="KW-1185">Reference proteome</keyword>
<keyword evidence="1" id="KW-0812">Transmembrane</keyword>
<protein>
    <submittedName>
        <fullName evidence="2">Uncharacterized protein</fullName>
    </submittedName>
</protein>
<dbReference type="RefSeq" id="WP_013961994.1">
    <property type="nucleotide sequence ID" value="NC_015730.1"/>
</dbReference>
<feature type="transmembrane region" description="Helical" evidence="1">
    <location>
        <begin position="20"/>
        <end position="37"/>
    </location>
</feature>
<evidence type="ECO:0000256" key="1">
    <source>
        <dbReference type="SAM" id="Phobius"/>
    </source>
</evidence>
<feature type="transmembrane region" description="Helical" evidence="1">
    <location>
        <begin position="212"/>
        <end position="239"/>
    </location>
</feature>
<keyword evidence="1" id="KW-1133">Transmembrane helix</keyword>
<feature type="transmembrane region" description="Helical" evidence="1">
    <location>
        <begin position="161"/>
        <end position="180"/>
    </location>
</feature>
<evidence type="ECO:0000313" key="2">
    <source>
        <dbReference type="EMBL" id="AEI94068.1"/>
    </source>
</evidence>
<dbReference type="Proteomes" id="UP000001353">
    <property type="component" value="Chromosome"/>
</dbReference>
<dbReference type="AlphaFoldDB" id="F7ZLL7"/>
<dbReference type="InterPro" id="IPR018688">
    <property type="entry name" value="PpoB2-like"/>
</dbReference>
<accession>F7ZLL7</accession>
<keyword evidence="1" id="KW-0472">Membrane</keyword>
<dbReference type="EMBL" id="CP002623">
    <property type="protein sequence ID" value="AEI94068.1"/>
    <property type="molecule type" value="Genomic_DNA"/>
</dbReference>
<dbReference type="KEGG" id="rli:RLO149_c020920"/>
<name>F7ZLL7_ROSLO</name>
<dbReference type="eggNOG" id="COG5486">
    <property type="taxonomic scope" value="Bacteria"/>
</dbReference>
<feature type="transmembrane region" description="Helical" evidence="1">
    <location>
        <begin position="245"/>
        <end position="262"/>
    </location>
</feature>
<dbReference type="STRING" id="391595.RLO149_c020920"/>
<organism evidence="2 3">
    <name type="scientific">Roseobacter litoralis (strain ATCC 49566 / DSM 6996 / JCM 21268 / NBRC 15278 / OCh 149)</name>
    <dbReference type="NCBI Taxonomy" id="391595"/>
    <lineage>
        <taxon>Bacteria</taxon>
        <taxon>Pseudomonadati</taxon>
        <taxon>Pseudomonadota</taxon>
        <taxon>Alphaproteobacteria</taxon>
        <taxon>Rhodobacterales</taxon>
        <taxon>Roseobacteraceae</taxon>
        <taxon>Roseobacter</taxon>
    </lineage>
</organism>
<dbReference type="Pfam" id="PF09948">
    <property type="entry name" value="PpoB2"/>
    <property type="match status" value="1"/>
</dbReference>
<dbReference type="HOGENOM" id="CLU_1057198_0_0_5"/>
<dbReference type="OrthoDB" id="164118at2"/>
<proteinExistence type="predicted"/>
<reference evidence="2 3" key="1">
    <citation type="journal article" date="2011" name="BMC Genomics">
        <title>Comparative genome analysis and genome-guided physiological analysis of Roseobacter litoralis.</title>
        <authorList>
            <person name="Kalhoefer D."/>
            <person name="Thole S."/>
            <person name="Voget S."/>
            <person name="Lehmann R."/>
            <person name="Liesegang H."/>
            <person name="Wollher A."/>
            <person name="Daniel R."/>
            <person name="Simon M."/>
            <person name="Brinkhoff T."/>
        </authorList>
    </citation>
    <scope>NUCLEOTIDE SEQUENCE [LARGE SCALE GENOMIC DNA]</scope>
    <source>
        <strain evidence="3">ATCC 49566 / DSM 6996 / JCM 21268 / NBRC 15278 / OCh 149</strain>
    </source>
</reference>
<sequence>MTTLPDIPIGIHAGRQSDRLIFALIALGWIYALAQVLTLDTPGSLAQAGPGMAVFAHIKAQLFGDPFAFETALSFCAASTGNWGVLDILKAAAMWLGMICAMMVPVLLVRGQSSARNPHTCSGVAGYVAAWLPFCAVTVGVQWALQNADLLSAHALLRHDGLSVAILLGIACLYFGRYVFAAKQIDNDAEGLTSFRAGLALGRRCLPCCGPLMLIMFVIGLMNVVGMLVLTGLMVLLMAARSKELSLVLSVGALLWAVLLAAV</sequence>
<gene>
    <name evidence="2" type="ordered locus">RLO149_c020920</name>
</gene>
<feature type="transmembrane region" description="Helical" evidence="1">
    <location>
        <begin position="88"/>
        <end position="109"/>
    </location>
</feature>